<protein>
    <submittedName>
        <fullName evidence="1">Uncharacterized protein</fullName>
    </submittedName>
</protein>
<sequence length="162" mass="18032">MPRRKGEAFTRTASRHYARLFVRPALDERLSSAGVGAVARCAGQRTLFATTGSRGVPDINQSYSIILIKIEVETESGLKLELVAKPSKKPPEPTMGTESYPEVNSAWEPAAKTRSKLRAARGEPNTIKTYVIDIKTKTMSRLGTGLDQILKWTQYFLNYLNE</sequence>
<evidence type="ECO:0000313" key="2">
    <source>
        <dbReference type="Proteomes" id="UP000299102"/>
    </source>
</evidence>
<reference evidence="1 2" key="1">
    <citation type="journal article" date="2019" name="Commun. Biol.">
        <title>The bagworm genome reveals a unique fibroin gene that provides high tensile strength.</title>
        <authorList>
            <person name="Kono N."/>
            <person name="Nakamura H."/>
            <person name="Ohtoshi R."/>
            <person name="Tomita M."/>
            <person name="Numata K."/>
            <person name="Arakawa K."/>
        </authorList>
    </citation>
    <scope>NUCLEOTIDE SEQUENCE [LARGE SCALE GENOMIC DNA]</scope>
</reference>
<dbReference type="Proteomes" id="UP000299102">
    <property type="component" value="Unassembled WGS sequence"/>
</dbReference>
<organism evidence="1 2">
    <name type="scientific">Eumeta variegata</name>
    <name type="common">Bagworm moth</name>
    <name type="synonym">Eumeta japonica</name>
    <dbReference type="NCBI Taxonomy" id="151549"/>
    <lineage>
        <taxon>Eukaryota</taxon>
        <taxon>Metazoa</taxon>
        <taxon>Ecdysozoa</taxon>
        <taxon>Arthropoda</taxon>
        <taxon>Hexapoda</taxon>
        <taxon>Insecta</taxon>
        <taxon>Pterygota</taxon>
        <taxon>Neoptera</taxon>
        <taxon>Endopterygota</taxon>
        <taxon>Lepidoptera</taxon>
        <taxon>Glossata</taxon>
        <taxon>Ditrysia</taxon>
        <taxon>Tineoidea</taxon>
        <taxon>Psychidae</taxon>
        <taxon>Oiketicinae</taxon>
        <taxon>Eumeta</taxon>
    </lineage>
</organism>
<accession>A0A4C1W027</accession>
<dbReference type="AlphaFoldDB" id="A0A4C1W027"/>
<comment type="caution">
    <text evidence="1">The sequence shown here is derived from an EMBL/GenBank/DDBJ whole genome shotgun (WGS) entry which is preliminary data.</text>
</comment>
<gene>
    <name evidence="1" type="ORF">EVAR_41758_1</name>
</gene>
<name>A0A4C1W027_EUMVA</name>
<dbReference type="EMBL" id="BGZK01000444">
    <property type="protein sequence ID" value="GBP43902.1"/>
    <property type="molecule type" value="Genomic_DNA"/>
</dbReference>
<evidence type="ECO:0000313" key="1">
    <source>
        <dbReference type="EMBL" id="GBP43902.1"/>
    </source>
</evidence>
<proteinExistence type="predicted"/>
<keyword evidence="2" id="KW-1185">Reference proteome</keyword>